<keyword evidence="4 9" id="KW-0547">Nucleotide-binding</keyword>
<evidence type="ECO:0000256" key="9">
    <source>
        <dbReference type="HAMAP-Rule" id="MF_02040"/>
    </source>
</evidence>
<dbReference type="InterPro" id="IPR033756">
    <property type="entry name" value="YlxH/NBP35"/>
</dbReference>
<evidence type="ECO:0000256" key="4">
    <source>
        <dbReference type="ARBA" id="ARBA00022741"/>
    </source>
</evidence>
<dbReference type="GO" id="GO:0046872">
    <property type="term" value="F:metal ion binding"/>
    <property type="evidence" value="ECO:0007669"/>
    <property type="project" value="UniProtKB-KW"/>
</dbReference>
<comment type="similarity">
    <text evidence="2">In the C-terminal section; belongs to the Mrp/NBP35 ATP-binding proteins family.</text>
</comment>
<feature type="binding site" evidence="9">
    <location>
        <begin position="115"/>
        <end position="122"/>
    </location>
    <ligand>
        <name>ATP</name>
        <dbReference type="ChEBI" id="CHEBI:30616"/>
    </ligand>
</feature>
<keyword evidence="5 9" id="KW-0067">ATP-binding</keyword>
<dbReference type="Pfam" id="PF10609">
    <property type="entry name" value="ParA"/>
    <property type="match status" value="1"/>
</dbReference>
<evidence type="ECO:0000256" key="7">
    <source>
        <dbReference type="ARBA" id="ARBA00023014"/>
    </source>
</evidence>
<dbReference type="EMBL" id="CP025430">
    <property type="protein sequence ID" value="AUH65631.1"/>
    <property type="molecule type" value="Genomic_DNA"/>
</dbReference>
<dbReference type="Pfam" id="PF01883">
    <property type="entry name" value="FeS_assembly_P"/>
    <property type="match status" value="1"/>
</dbReference>
<dbReference type="InterPro" id="IPR044304">
    <property type="entry name" value="NUBPL-like"/>
</dbReference>
<dbReference type="PROSITE" id="PS01215">
    <property type="entry name" value="MRP"/>
    <property type="match status" value="1"/>
</dbReference>
<comment type="similarity">
    <text evidence="1">In the N-terminal section; belongs to the MIP18 family.</text>
</comment>
<dbReference type="InterPro" id="IPR002744">
    <property type="entry name" value="MIP18-like"/>
</dbReference>
<dbReference type="InterPro" id="IPR000808">
    <property type="entry name" value="Mrp-like_CS"/>
</dbReference>
<dbReference type="GO" id="GO:0051539">
    <property type="term" value="F:4 iron, 4 sulfur cluster binding"/>
    <property type="evidence" value="ECO:0007669"/>
    <property type="project" value="TreeGrafter"/>
</dbReference>
<feature type="compositionally biased region" description="Basic and acidic residues" evidence="10">
    <location>
        <begin position="82"/>
        <end position="91"/>
    </location>
</feature>
<evidence type="ECO:0000256" key="10">
    <source>
        <dbReference type="SAM" id="MobiDB-lite"/>
    </source>
</evidence>
<dbReference type="InterPro" id="IPR027417">
    <property type="entry name" value="P-loop_NTPase"/>
</dbReference>
<dbReference type="AlphaFoldDB" id="A0A2H5F253"/>
<dbReference type="GO" id="GO:0140663">
    <property type="term" value="F:ATP-dependent FeS chaperone activity"/>
    <property type="evidence" value="ECO:0007669"/>
    <property type="project" value="InterPro"/>
</dbReference>
<dbReference type="KEGG" id="pzh:CX676_16975"/>
<evidence type="ECO:0000256" key="2">
    <source>
        <dbReference type="ARBA" id="ARBA00008205"/>
    </source>
</evidence>
<dbReference type="FunFam" id="3.40.50.300:FF:000418">
    <property type="entry name" value="Iron-sulfur cluster carrier protein"/>
    <property type="match status" value="1"/>
</dbReference>
<dbReference type="HAMAP" id="MF_02040">
    <property type="entry name" value="Mrp_NBP35"/>
    <property type="match status" value="1"/>
</dbReference>
<keyword evidence="9" id="KW-0378">Hydrolase</keyword>
<keyword evidence="13" id="KW-1185">Reference proteome</keyword>
<evidence type="ECO:0000313" key="12">
    <source>
        <dbReference type="EMBL" id="AUH65631.1"/>
    </source>
</evidence>
<dbReference type="PANTHER" id="PTHR42961">
    <property type="entry name" value="IRON-SULFUR PROTEIN NUBPL"/>
    <property type="match status" value="1"/>
</dbReference>
<accession>A0A2H5F253</accession>
<dbReference type="Proteomes" id="UP000234530">
    <property type="component" value="Chromosome"/>
</dbReference>
<dbReference type="GO" id="GO:0016226">
    <property type="term" value="P:iron-sulfur cluster assembly"/>
    <property type="evidence" value="ECO:0007669"/>
    <property type="project" value="InterPro"/>
</dbReference>
<comment type="subunit">
    <text evidence="9">Homodimer.</text>
</comment>
<dbReference type="Gene3D" id="3.30.300.130">
    <property type="entry name" value="Fe-S cluster assembly (FSCA)"/>
    <property type="match status" value="1"/>
</dbReference>
<evidence type="ECO:0000313" key="13">
    <source>
        <dbReference type="Proteomes" id="UP000234530"/>
    </source>
</evidence>
<evidence type="ECO:0000256" key="8">
    <source>
        <dbReference type="ARBA" id="ARBA00024036"/>
    </source>
</evidence>
<evidence type="ECO:0000256" key="1">
    <source>
        <dbReference type="ARBA" id="ARBA00007352"/>
    </source>
</evidence>
<dbReference type="Gene3D" id="3.40.50.300">
    <property type="entry name" value="P-loop containing nucleotide triphosphate hydrolases"/>
    <property type="match status" value="1"/>
</dbReference>
<dbReference type="GO" id="GO:0016887">
    <property type="term" value="F:ATP hydrolysis activity"/>
    <property type="evidence" value="ECO:0007669"/>
    <property type="project" value="UniProtKB-UniRule"/>
</dbReference>
<dbReference type="InterPro" id="IPR034904">
    <property type="entry name" value="FSCA_dom_sf"/>
</dbReference>
<keyword evidence="7 9" id="KW-0411">Iron-sulfur</keyword>
<comment type="function">
    <text evidence="9">Binds and transfers iron-sulfur (Fe-S) clusters to target apoproteins. Can hydrolyze ATP.</text>
</comment>
<dbReference type="RefSeq" id="WP_101753604.1">
    <property type="nucleotide sequence ID" value="NZ_CP025430.1"/>
</dbReference>
<evidence type="ECO:0000259" key="11">
    <source>
        <dbReference type="Pfam" id="PF01883"/>
    </source>
</evidence>
<evidence type="ECO:0000256" key="6">
    <source>
        <dbReference type="ARBA" id="ARBA00023004"/>
    </source>
</evidence>
<dbReference type="CDD" id="cd02037">
    <property type="entry name" value="Mrp_NBP35"/>
    <property type="match status" value="1"/>
</dbReference>
<name>A0A2H5F253_9RHOB</name>
<feature type="domain" description="MIP18 family-like" evidence="11">
    <location>
        <begin position="5"/>
        <end position="76"/>
    </location>
</feature>
<dbReference type="SUPFAM" id="SSF117916">
    <property type="entry name" value="Fe-S cluster assembly (FSCA) domain-like"/>
    <property type="match status" value="1"/>
</dbReference>
<comment type="similarity">
    <text evidence="8 9">Belongs to the Mrp/NBP35 ATP-binding proteins family.</text>
</comment>
<dbReference type="GO" id="GO:0005524">
    <property type="term" value="F:ATP binding"/>
    <property type="evidence" value="ECO:0007669"/>
    <property type="project" value="UniProtKB-UniRule"/>
</dbReference>
<gene>
    <name evidence="12" type="ORF">CX676_16975</name>
</gene>
<keyword evidence="6 9" id="KW-0408">Iron</keyword>
<feature type="region of interest" description="Disordered" evidence="10">
    <location>
        <begin position="82"/>
        <end position="103"/>
    </location>
</feature>
<dbReference type="OrthoDB" id="9809679at2"/>
<dbReference type="SUPFAM" id="SSF52540">
    <property type="entry name" value="P-loop containing nucleoside triphosphate hydrolases"/>
    <property type="match status" value="1"/>
</dbReference>
<sequence length="354" mass="36782">MSLTREAVLAALKAVTDPLSGQDMVAAGLVRALTIEGGTVRFVIEIDPRTAPQMQAVQAEAEDRLRDLPGVEKVSIVLTAHSDKAPPDLKPRPKAAPQGPEPIPGVKHLIAVASGKGGVGKSTVAANLATALAAEGRKVGLLDADVYGPSQPRMLGVSGRPASPDGKTILPLRNHGVTLMSLGLLTNEDEAVVWRGPMLMGALQQMLFQVQWGALDVLIVDLPPGTGDVQMTLAQKARVDGAVIVSTPQDIALIDARKGIDMFRKLNVPILGLIENMSVHVCSTCGAREHIFGDGGVKAEAAKMGVPLLAEIPLHLSIRTAGDGGAPVVVSAADSPQAQAFRDLARTLISAGQA</sequence>
<evidence type="ECO:0000256" key="3">
    <source>
        <dbReference type="ARBA" id="ARBA00022723"/>
    </source>
</evidence>
<keyword evidence="3 9" id="KW-0479">Metal-binding</keyword>
<evidence type="ECO:0000256" key="5">
    <source>
        <dbReference type="ARBA" id="ARBA00022840"/>
    </source>
</evidence>
<dbReference type="InterPro" id="IPR019591">
    <property type="entry name" value="Mrp/NBP35_ATP-bd"/>
</dbReference>
<reference evidence="12 13" key="1">
    <citation type="journal article" date="2013" name="Antonie Van Leeuwenhoek">
        <title>Paracoccus zhejiangensis sp. nov., isolated from activated sludge in wastewater-treatment system.</title>
        <authorList>
            <person name="Wu Z.G."/>
            <person name="Zhang D.F."/>
            <person name="Liu Y.L."/>
            <person name="Wang F."/>
            <person name="Jiang X."/>
            <person name="Li C."/>
            <person name="Li S.P."/>
            <person name="Hong Q."/>
            <person name="Li W.J."/>
        </authorList>
    </citation>
    <scope>NUCLEOTIDE SEQUENCE [LARGE SCALE GENOMIC DNA]</scope>
    <source>
        <strain evidence="12 13">J6</strain>
    </source>
</reference>
<proteinExistence type="inferred from homology"/>
<protein>
    <recommendedName>
        <fullName evidence="9">Iron-sulfur cluster carrier protein</fullName>
    </recommendedName>
</protein>
<organism evidence="12 13">
    <name type="scientific">Paracoccus zhejiangensis</name>
    <dbReference type="NCBI Taxonomy" id="1077935"/>
    <lineage>
        <taxon>Bacteria</taxon>
        <taxon>Pseudomonadati</taxon>
        <taxon>Pseudomonadota</taxon>
        <taxon>Alphaproteobacteria</taxon>
        <taxon>Rhodobacterales</taxon>
        <taxon>Paracoccaceae</taxon>
        <taxon>Paracoccus</taxon>
    </lineage>
</organism>
<dbReference type="PANTHER" id="PTHR42961:SF2">
    <property type="entry name" value="IRON-SULFUR PROTEIN NUBPL"/>
    <property type="match status" value="1"/>
</dbReference>